<dbReference type="EMBL" id="CP022753">
    <property type="protein sequence ID" value="ASU81508.1"/>
    <property type="molecule type" value="Genomic_DNA"/>
</dbReference>
<evidence type="ECO:0000313" key="1">
    <source>
        <dbReference type="EMBL" id="ASU81508.1"/>
    </source>
</evidence>
<keyword evidence="2" id="KW-1185">Reference proteome</keyword>
<dbReference type="RefSeq" id="WP_017619502.1">
    <property type="nucleotide sequence ID" value="NZ_ANBG01000245.1"/>
</dbReference>
<dbReference type="OrthoDB" id="4211143at2"/>
<evidence type="ECO:0000313" key="2">
    <source>
        <dbReference type="Proteomes" id="UP000215005"/>
    </source>
</evidence>
<dbReference type="KEGG" id="ngv:CDO52_00750"/>
<sequence>MSRRSVYTNTTARATINPAAHTSTATGSSVDRNVGDDMHRTAMVVVHTGTITDGTHTIEVQDSDDDSTFTAVADAFLQGTEPEIGTADDDKLFYVGYIGVRRYLRVVSTVAGATTGGIYGASILLGEPRRGPVDHTT</sequence>
<reference evidence="1 2" key="1">
    <citation type="submission" date="2017-08" db="EMBL/GenBank/DDBJ databases">
        <title>The complete genome sequence of Nocardiopsis gilva YIM 90087.</title>
        <authorList>
            <person name="Yin M."/>
            <person name="Tang S."/>
        </authorList>
    </citation>
    <scope>NUCLEOTIDE SEQUENCE [LARGE SCALE GENOMIC DNA]</scope>
    <source>
        <strain evidence="1 2">YIM 90087</strain>
    </source>
</reference>
<organism evidence="1 2">
    <name type="scientific">Nocardiopsis gilva YIM 90087</name>
    <dbReference type="NCBI Taxonomy" id="1235441"/>
    <lineage>
        <taxon>Bacteria</taxon>
        <taxon>Bacillati</taxon>
        <taxon>Actinomycetota</taxon>
        <taxon>Actinomycetes</taxon>
        <taxon>Streptosporangiales</taxon>
        <taxon>Nocardiopsidaceae</taxon>
        <taxon>Nocardiopsis</taxon>
    </lineage>
</organism>
<dbReference type="Gene3D" id="2.60.120.1110">
    <property type="match status" value="1"/>
</dbReference>
<proteinExistence type="predicted"/>
<accession>A0A223S080</accession>
<dbReference type="Proteomes" id="UP000215005">
    <property type="component" value="Chromosome"/>
</dbReference>
<dbReference type="AlphaFoldDB" id="A0A223S080"/>
<name>A0A223S080_9ACTN</name>
<protein>
    <submittedName>
        <fullName evidence="1">Uncharacterized protein</fullName>
    </submittedName>
</protein>
<gene>
    <name evidence="1" type="ORF">CDO52_00750</name>
</gene>